<feature type="region of interest" description="Disordered" evidence="1">
    <location>
        <begin position="30"/>
        <end position="274"/>
    </location>
</feature>
<proteinExistence type="predicted"/>
<dbReference type="EMBL" id="SMNA01000001">
    <property type="protein sequence ID" value="TDE98893.1"/>
    <property type="molecule type" value="Genomic_DNA"/>
</dbReference>
<feature type="compositionally biased region" description="Low complexity" evidence="1">
    <location>
        <begin position="253"/>
        <end position="274"/>
    </location>
</feature>
<feature type="compositionally biased region" description="Polar residues" evidence="1">
    <location>
        <begin position="78"/>
        <end position="91"/>
    </location>
</feature>
<feature type="compositionally biased region" description="Polar residues" evidence="1">
    <location>
        <begin position="111"/>
        <end position="133"/>
    </location>
</feature>
<feature type="compositionally biased region" description="Basic and acidic residues" evidence="1">
    <location>
        <begin position="200"/>
        <end position="216"/>
    </location>
</feature>
<dbReference type="Proteomes" id="UP000504882">
    <property type="component" value="Unassembled WGS sequence"/>
</dbReference>
<feature type="region of interest" description="Disordered" evidence="1">
    <location>
        <begin position="331"/>
        <end position="356"/>
    </location>
</feature>
<dbReference type="RefSeq" id="WP_133105795.1">
    <property type="nucleotide sequence ID" value="NZ_SMNA01000001.1"/>
</dbReference>
<evidence type="ECO:0000313" key="3">
    <source>
        <dbReference type="EMBL" id="TDE98893.1"/>
    </source>
</evidence>
<sequence>MKTWMQRSLGVAGLAGGLWLAGSLAAYADDTGSHEQDSSTESSIAAPIELGGLSLGIETEDHSSEQQSSSQTDENGDTIETASAQESSSHSELGIDVGEIAVDPAAMLDTESWTSSDEAGDSASTEDSLSSAAEVQAPISVGGVTVTGAQQSESSSEESAATTTDEGTASTTESTSESSATGGALEVGQLDIDPTAALSGDRESAATSTGDEHGVDGAESSSQTAIEASSPISFEGITAAAADERSSERETESSVTNSERTATTSEAVSESSSNAIGVDGLDLALEPAAGLWNSTDSAATQAGGVDGVDASASASDTAIVAGAPFHLGGLTTAGESATTGERHTTSTVADDEGTATSTEHVWDSTRTAFVGQTGDVTGAPWVWTDTRSDASASAGDADRSDSSSVHLIGYAFPFAIGDSGFASEIADASSTQSTGAVTDDSGTRTDERSTENHSVSRPGFVLDGTDGHLHGLLDTENAQRNRLA</sequence>
<feature type="signal peptide" evidence="2">
    <location>
        <begin position="1"/>
        <end position="28"/>
    </location>
</feature>
<reference evidence="3 4" key="1">
    <citation type="submission" date="2019-03" db="EMBL/GenBank/DDBJ databases">
        <title>Genomic features of bacteria from cold environments.</title>
        <authorList>
            <person name="Shen L."/>
        </authorList>
    </citation>
    <scope>NUCLEOTIDE SEQUENCE [LARGE SCALE GENOMIC DNA]</scope>
    <source>
        <strain evidence="4">T3246-1</strain>
    </source>
</reference>
<accession>A0ABY2EAU3</accession>
<feature type="compositionally biased region" description="Basic and acidic residues" evidence="1">
    <location>
        <begin position="441"/>
        <end position="451"/>
    </location>
</feature>
<gene>
    <name evidence="3" type="ORF">EXU48_01470</name>
</gene>
<keyword evidence="2" id="KW-0732">Signal</keyword>
<feature type="compositionally biased region" description="Basic and acidic residues" evidence="1">
    <location>
        <begin position="465"/>
        <end position="484"/>
    </location>
</feature>
<organism evidence="3 4">
    <name type="scientific">Occultella glacieicola</name>
    <dbReference type="NCBI Taxonomy" id="2518684"/>
    <lineage>
        <taxon>Bacteria</taxon>
        <taxon>Bacillati</taxon>
        <taxon>Actinomycetota</taxon>
        <taxon>Actinomycetes</taxon>
        <taxon>Micrococcales</taxon>
        <taxon>Ruaniaceae</taxon>
        <taxon>Occultella</taxon>
    </lineage>
</organism>
<protein>
    <submittedName>
        <fullName evidence="3">Uncharacterized protein</fullName>
    </submittedName>
</protein>
<keyword evidence="4" id="KW-1185">Reference proteome</keyword>
<evidence type="ECO:0000256" key="2">
    <source>
        <dbReference type="SAM" id="SignalP"/>
    </source>
</evidence>
<feature type="region of interest" description="Disordered" evidence="1">
    <location>
        <begin position="427"/>
        <end position="484"/>
    </location>
</feature>
<name>A0ABY2EAU3_9MICO</name>
<feature type="compositionally biased region" description="Low complexity" evidence="1">
    <location>
        <begin position="147"/>
        <end position="184"/>
    </location>
</feature>
<feature type="chain" id="PRO_5045738783" evidence="2">
    <location>
        <begin position="29"/>
        <end position="484"/>
    </location>
</feature>
<evidence type="ECO:0000256" key="1">
    <source>
        <dbReference type="SAM" id="MobiDB-lite"/>
    </source>
</evidence>
<comment type="caution">
    <text evidence="3">The sequence shown here is derived from an EMBL/GenBank/DDBJ whole genome shotgun (WGS) entry which is preliminary data.</text>
</comment>
<feature type="compositionally biased region" description="Polar residues" evidence="1">
    <location>
        <begin position="219"/>
        <end position="232"/>
    </location>
</feature>
<feature type="compositionally biased region" description="Basic and acidic residues" evidence="1">
    <location>
        <begin position="242"/>
        <end position="252"/>
    </location>
</feature>
<evidence type="ECO:0000313" key="4">
    <source>
        <dbReference type="Proteomes" id="UP000504882"/>
    </source>
</evidence>